<dbReference type="GO" id="GO:0034553">
    <property type="term" value="P:mitochondrial respiratory chain complex II assembly"/>
    <property type="evidence" value="ECO:0007669"/>
    <property type="project" value="UniProtKB-UniRule"/>
</dbReference>
<comment type="subunit">
    <text evidence="6">Interacts with the iron-sulfur protein subunit within the SDH catalytic dimer.</text>
</comment>
<dbReference type="GO" id="GO:0005759">
    <property type="term" value="C:mitochondrial matrix"/>
    <property type="evidence" value="ECO:0007669"/>
    <property type="project" value="UniProtKB-SubCell"/>
</dbReference>
<proteinExistence type="inferred from homology"/>
<name>A0AAD3CTY0_9STRA</name>
<keyword evidence="5 6" id="KW-0143">Chaperone</keyword>
<evidence type="ECO:0000256" key="1">
    <source>
        <dbReference type="ARBA" id="ARBA00004305"/>
    </source>
</evidence>
<evidence type="ECO:0000313" key="7">
    <source>
        <dbReference type="EMBL" id="GFH52012.1"/>
    </source>
</evidence>
<comment type="caution">
    <text evidence="7">The sequence shown here is derived from an EMBL/GenBank/DDBJ whole genome shotgun (WGS) entry which is preliminary data.</text>
</comment>
<keyword evidence="8" id="KW-1185">Reference proteome</keyword>
<comment type="similarity">
    <text evidence="2 6">Belongs to the complex I LYR family. SDHAF3 subfamily.</text>
</comment>
<dbReference type="PANTHER" id="PTHR13137">
    <property type="entry name" value="DC11 ACN9 HOMOLOG"/>
    <property type="match status" value="1"/>
</dbReference>
<dbReference type="CDD" id="cd20270">
    <property type="entry name" value="Complex1_LYR_SDHAF3_LYRM10"/>
    <property type="match status" value="1"/>
</dbReference>
<keyword evidence="3" id="KW-0809">Transit peptide</keyword>
<protein>
    <recommendedName>
        <fullName evidence="6">Succinate dehydrogenase assembly factor 3</fullName>
        <shortName evidence="6">SDH assembly factor 3</shortName>
        <shortName evidence="6">SDHAF3</shortName>
    </recommendedName>
</protein>
<organism evidence="7 8">
    <name type="scientific">Chaetoceros tenuissimus</name>
    <dbReference type="NCBI Taxonomy" id="426638"/>
    <lineage>
        <taxon>Eukaryota</taxon>
        <taxon>Sar</taxon>
        <taxon>Stramenopiles</taxon>
        <taxon>Ochrophyta</taxon>
        <taxon>Bacillariophyta</taxon>
        <taxon>Coscinodiscophyceae</taxon>
        <taxon>Chaetocerotophycidae</taxon>
        <taxon>Chaetocerotales</taxon>
        <taxon>Chaetocerotaceae</taxon>
        <taxon>Chaetoceros</taxon>
    </lineage>
</organism>
<dbReference type="GO" id="GO:0006105">
    <property type="term" value="P:succinate metabolic process"/>
    <property type="evidence" value="ECO:0007669"/>
    <property type="project" value="TreeGrafter"/>
</dbReference>
<evidence type="ECO:0000313" key="8">
    <source>
        <dbReference type="Proteomes" id="UP001054902"/>
    </source>
</evidence>
<keyword evidence="4 6" id="KW-0496">Mitochondrion</keyword>
<comment type="function">
    <text evidence="6">Plays an essential role in the assembly of succinate dehydrogenase (SDH), an enzyme complex (also referred to as respiratory complex II) that is a component of both the tricarboxylic acid (TCA) cycle and the mitochondrial electron transport chain, and which couples the oxidation of succinate to fumarate with the reduction of ubiquinone (coenzyme Q) to ubiquinol. Promotes maturation of the iron-sulfur protein subunit of the SDH catalytic dimer, protecting it from the deleterious effects of oxidants. May act together with SDHAF1.</text>
</comment>
<evidence type="ECO:0000256" key="2">
    <source>
        <dbReference type="ARBA" id="ARBA00006020"/>
    </source>
</evidence>
<accession>A0AAD3CTY0</accession>
<sequence>MTTHRGIALYRSLLRAHAKYLPSEMRELGDVYVKAEFRQHQKVTNQEQLTSFYREWTLYLKQIEETARARETLSTGISNDDTKESKLYQFGSDLDDNMELTDEQKVQLENLKKEARNLVK</sequence>
<dbReference type="EMBL" id="BLLK01000045">
    <property type="protein sequence ID" value="GFH52012.1"/>
    <property type="molecule type" value="Genomic_DNA"/>
</dbReference>
<dbReference type="PANTHER" id="PTHR13137:SF6">
    <property type="entry name" value="SUCCINATE DEHYDROGENASE ASSEMBLY FACTOR 3, MITOCHONDRIAL"/>
    <property type="match status" value="1"/>
</dbReference>
<evidence type="ECO:0000256" key="6">
    <source>
        <dbReference type="RuleBase" id="RU368039"/>
    </source>
</evidence>
<dbReference type="AlphaFoldDB" id="A0AAD3CTY0"/>
<reference evidence="7 8" key="1">
    <citation type="journal article" date="2021" name="Sci. Rep.">
        <title>The genome of the diatom Chaetoceros tenuissimus carries an ancient integrated fragment of an extant virus.</title>
        <authorList>
            <person name="Hongo Y."/>
            <person name="Kimura K."/>
            <person name="Takaki Y."/>
            <person name="Yoshida Y."/>
            <person name="Baba S."/>
            <person name="Kobayashi G."/>
            <person name="Nagasaki K."/>
            <person name="Hano T."/>
            <person name="Tomaru Y."/>
        </authorList>
    </citation>
    <scope>NUCLEOTIDE SEQUENCE [LARGE SCALE GENOMIC DNA]</scope>
    <source>
        <strain evidence="7 8">NIES-3715</strain>
    </source>
</reference>
<comment type="subcellular location">
    <subcellularLocation>
        <location evidence="1 6">Mitochondrion matrix</location>
    </subcellularLocation>
</comment>
<dbReference type="GO" id="GO:0005758">
    <property type="term" value="C:mitochondrial intermembrane space"/>
    <property type="evidence" value="ECO:0007669"/>
    <property type="project" value="TreeGrafter"/>
</dbReference>
<evidence type="ECO:0000256" key="5">
    <source>
        <dbReference type="ARBA" id="ARBA00023186"/>
    </source>
</evidence>
<evidence type="ECO:0000256" key="3">
    <source>
        <dbReference type="ARBA" id="ARBA00022946"/>
    </source>
</evidence>
<evidence type="ECO:0000256" key="4">
    <source>
        <dbReference type="ARBA" id="ARBA00023128"/>
    </source>
</evidence>
<gene>
    <name evidence="7" type="ORF">CTEN210_08488</name>
</gene>
<dbReference type="Pfam" id="PF13233">
    <property type="entry name" value="Complex1_LYR_2"/>
    <property type="match status" value="1"/>
</dbReference>
<dbReference type="InterPro" id="IPR008381">
    <property type="entry name" value="SDHAF3/Sdh7"/>
</dbReference>
<dbReference type="Proteomes" id="UP001054902">
    <property type="component" value="Unassembled WGS sequence"/>
</dbReference>